<keyword evidence="3" id="KW-1185">Reference proteome</keyword>
<dbReference type="GO" id="GO:0005829">
    <property type="term" value="C:cytosol"/>
    <property type="evidence" value="ECO:0007669"/>
    <property type="project" value="TreeGrafter"/>
</dbReference>
<comment type="caution">
    <text evidence="2">The sequence shown here is derived from an EMBL/GenBank/DDBJ whole genome shotgun (WGS) entry which is preliminary data.</text>
</comment>
<dbReference type="InterPro" id="IPR000845">
    <property type="entry name" value="Nucleoside_phosphorylase_d"/>
</dbReference>
<evidence type="ECO:0000313" key="3">
    <source>
        <dbReference type="Proteomes" id="UP000233786"/>
    </source>
</evidence>
<feature type="domain" description="Nucleoside phosphorylase" evidence="1">
    <location>
        <begin position="28"/>
        <end position="158"/>
    </location>
</feature>
<dbReference type="SUPFAM" id="SSF53167">
    <property type="entry name" value="Purine and uridine phosphorylases"/>
    <property type="match status" value="1"/>
</dbReference>
<evidence type="ECO:0000259" key="1">
    <source>
        <dbReference type="Pfam" id="PF01048"/>
    </source>
</evidence>
<proteinExistence type="predicted"/>
<accession>A0A2N3Y3K3</accession>
<evidence type="ECO:0000313" key="2">
    <source>
        <dbReference type="EMBL" id="PKW17505.1"/>
    </source>
</evidence>
<dbReference type="GO" id="GO:0019284">
    <property type="term" value="P:L-methionine salvage from S-adenosylmethionine"/>
    <property type="evidence" value="ECO:0007669"/>
    <property type="project" value="TreeGrafter"/>
</dbReference>
<protein>
    <submittedName>
        <fullName evidence="2">4-hydroxy-3-methylbut-2-enyl diphosphate reductase</fullName>
    </submittedName>
</protein>
<dbReference type="GO" id="GO:0008930">
    <property type="term" value="F:methylthioadenosine nucleosidase activity"/>
    <property type="evidence" value="ECO:0007669"/>
    <property type="project" value="TreeGrafter"/>
</dbReference>
<sequence>MTAMRLLVCAPLGLEARALQEALGPGTVRRTGYGRHRSARSAASLAGADFDVLVVAGLAGGVGAEVCTGDVIVADELRGQRGTVRCPAAPSLAAELRRAGFPVRRGPIATAGRVVHGAQRAELARAGVLAVDMESALLAEAAAGRPLGVVRVVVDTARQPLLRPGTPGRALTALARLHAIGSCLPRWGRTVLRDRTVPPEIRSAAPEEVS</sequence>
<dbReference type="Proteomes" id="UP000233786">
    <property type="component" value="Unassembled WGS sequence"/>
</dbReference>
<name>A0A2N3Y3K3_SACSN</name>
<dbReference type="OrthoDB" id="3474880at2"/>
<dbReference type="STRING" id="994479.GCA_000194155_00968"/>
<dbReference type="AlphaFoldDB" id="A0A2N3Y3K3"/>
<dbReference type="InterPro" id="IPR035994">
    <property type="entry name" value="Nucleoside_phosphorylase_sf"/>
</dbReference>
<gene>
    <name evidence="2" type="ORF">A8926_5478</name>
</gene>
<dbReference type="Pfam" id="PF01048">
    <property type="entry name" value="PNP_UDP_1"/>
    <property type="match status" value="1"/>
</dbReference>
<dbReference type="GO" id="GO:0008782">
    <property type="term" value="F:adenosylhomocysteine nucleosidase activity"/>
    <property type="evidence" value="ECO:0007669"/>
    <property type="project" value="TreeGrafter"/>
</dbReference>
<dbReference type="EMBL" id="PJNB01000001">
    <property type="protein sequence ID" value="PKW17505.1"/>
    <property type="molecule type" value="Genomic_DNA"/>
</dbReference>
<dbReference type="PANTHER" id="PTHR46832">
    <property type="entry name" value="5'-METHYLTHIOADENOSINE/S-ADENOSYLHOMOCYSTEINE NUCLEOSIDASE"/>
    <property type="match status" value="1"/>
</dbReference>
<reference evidence="2" key="1">
    <citation type="submission" date="2017-12" db="EMBL/GenBank/DDBJ databases">
        <title>Sequencing the genomes of 1000 Actinobacteria strains.</title>
        <authorList>
            <person name="Klenk H.-P."/>
        </authorList>
    </citation>
    <scope>NUCLEOTIDE SEQUENCE [LARGE SCALE GENOMIC DNA]</scope>
    <source>
        <strain evidence="2">DSM 44228</strain>
    </source>
</reference>
<dbReference type="PANTHER" id="PTHR46832:SF1">
    <property type="entry name" value="5'-METHYLTHIOADENOSINE_S-ADENOSYLHOMOCYSTEINE NUCLEOSIDASE"/>
    <property type="match status" value="1"/>
</dbReference>
<dbReference type="RefSeq" id="WP_049887574.1">
    <property type="nucleotide sequence ID" value="NZ_CP061007.1"/>
</dbReference>
<dbReference type="GO" id="GO:0009116">
    <property type="term" value="P:nucleoside metabolic process"/>
    <property type="evidence" value="ECO:0007669"/>
    <property type="project" value="InterPro"/>
</dbReference>
<organism evidence="2 3">
    <name type="scientific">Saccharopolyspora spinosa</name>
    <dbReference type="NCBI Taxonomy" id="60894"/>
    <lineage>
        <taxon>Bacteria</taxon>
        <taxon>Bacillati</taxon>
        <taxon>Actinomycetota</taxon>
        <taxon>Actinomycetes</taxon>
        <taxon>Pseudonocardiales</taxon>
        <taxon>Pseudonocardiaceae</taxon>
        <taxon>Saccharopolyspora</taxon>
    </lineage>
</organism>
<dbReference type="Gene3D" id="3.40.50.1580">
    <property type="entry name" value="Nucleoside phosphorylase domain"/>
    <property type="match status" value="1"/>
</dbReference>